<evidence type="ECO:0000256" key="1">
    <source>
        <dbReference type="SAM" id="Coils"/>
    </source>
</evidence>
<feature type="compositionally biased region" description="Acidic residues" evidence="2">
    <location>
        <begin position="210"/>
        <end position="220"/>
    </location>
</feature>
<protein>
    <submittedName>
        <fullName evidence="3">Uncharacterized protein</fullName>
    </submittedName>
</protein>
<sequence>MAQIDWNNLMNGQMQQRKRFHGANVRFFNSYNENKEKSLQAGRSIFDEIPSISIQYPGGDETVRKIEPQDIADYPELYAAFKVGSEAVVSGTPLAEWPLMNGSTLRELQHLGFKTVEQLADAHDELKRKLGPTGRFIKMAKDWLDAANSSQFNVVALKQQLEREQKRTAKLEEQVELLLQRVEGNEGIDLRPRRKEVIRSIEVEDELLEEGSQDEVLEEEAAPKRRGRPRKV</sequence>
<reference evidence="3" key="1">
    <citation type="submission" date="2020-04" db="EMBL/GenBank/DDBJ databases">
        <authorList>
            <person name="Chiriac C."/>
            <person name="Salcher M."/>
            <person name="Ghai R."/>
            <person name="Kavagutti S V."/>
        </authorList>
    </citation>
    <scope>NUCLEOTIDE SEQUENCE</scope>
</reference>
<name>A0A6J5P9V9_9CAUD</name>
<keyword evidence="1" id="KW-0175">Coiled coil</keyword>
<organism evidence="3">
    <name type="scientific">uncultured Caudovirales phage</name>
    <dbReference type="NCBI Taxonomy" id="2100421"/>
    <lineage>
        <taxon>Viruses</taxon>
        <taxon>Duplodnaviria</taxon>
        <taxon>Heunggongvirae</taxon>
        <taxon>Uroviricota</taxon>
        <taxon>Caudoviricetes</taxon>
        <taxon>Peduoviridae</taxon>
        <taxon>Maltschvirus</taxon>
        <taxon>Maltschvirus maltsch</taxon>
    </lineage>
</organism>
<evidence type="ECO:0000256" key="2">
    <source>
        <dbReference type="SAM" id="MobiDB-lite"/>
    </source>
</evidence>
<gene>
    <name evidence="3" type="ORF">UFOVP851_3</name>
</gene>
<accession>A0A6J5P9V9</accession>
<proteinExistence type="predicted"/>
<feature type="coiled-coil region" evidence="1">
    <location>
        <begin position="154"/>
        <end position="181"/>
    </location>
</feature>
<feature type="region of interest" description="Disordered" evidence="2">
    <location>
        <begin position="210"/>
        <end position="232"/>
    </location>
</feature>
<dbReference type="EMBL" id="LR796790">
    <property type="protein sequence ID" value="CAB4165988.1"/>
    <property type="molecule type" value="Genomic_DNA"/>
</dbReference>
<evidence type="ECO:0000313" key="3">
    <source>
        <dbReference type="EMBL" id="CAB4165988.1"/>
    </source>
</evidence>